<dbReference type="SMART" id="SM00132">
    <property type="entry name" value="LIM"/>
    <property type="match status" value="4"/>
</dbReference>
<keyword evidence="3 6" id="KW-0479">Metal-binding</keyword>
<dbReference type="SMART" id="SM00735">
    <property type="entry name" value="ZM"/>
    <property type="match status" value="1"/>
</dbReference>
<dbReference type="GO" id="GO:0030018">
    <property type="term" value="C:Z disc"/>
    <property type="evidence" value="ECO:0007669"/>
    <property type="project" value="TreeGrafter"/>
</dbReference>
<dbReference type="AlphaFoldDB" id="A0A0B2V9A2"/>
<feature type="domain" description="PDZ" evidence="9">
    <location>
        <begin position="66"/>
        <end position="141"/>
    </location>
</feature>
<dbReference type="GO" id="GO:0051371">
    <property type="term" value="F:muscle alpha-actinin binding"/>
    <property type="evidence" value="ECO:0007669"/>
    <property type="project" value="TreeGrafter"/>
</dbReference>
<feature type="domain" description="LIM zinc-binding" evidence="8">
    <location>
        <begin position="619"/>
        <end position="678"/>
    </location>
</feature>
<keyword evidence="5 6" id="KW-0440">LIM domain</keyword>
<dbReference type="OrthoDB" id="5911912at2759"/>
<dbReference type="Pfam" id="PF00412">
    <property type="entry name" value="LIM"/>
    <property type="match status" value="4"/>
</dbReference>
<evidence type="ECO:0000256" key="4">
    <source>
        <dbReference type="ARBA" id="ARBA00022833"/>
    </source>
</evidence>
<evidence type="ECO:0000256" key="7">
    <source>
        <dbReference type="SAM" id="MobiDB-lite"/>
    </source>
</evidence>
<accession>A0A0B2V9A2</accession>
<feature type="compositionally biased region" description="Low complexity" evidence="7">
    <location>
        <begin position="523"/>
        <end position="533"/>
    </location>
</feature>
<dbReference type="GO" id="GO:0030036">
    <property type="term" value="P:actin cytoskeleton organization"/>
    <property type="evidence" value="ECO:0007669"/>
    <property type="project" value="TreeGrafter"/>
</dbReference>
<evidence type="ECO:0000259" key="8">
    <source>
        <dbReference type="PROSITE" id="PS50023"/>
    </source>
</evidence>
<dbReference type="GO" id="GO:0001725">
    <property type="term" value="C:stress fiber"/>
    <property type="evidence" value="ECO:0007669"/>
    <property type="project" value="TreeGrafter"/>
</dbReference>
<name>A0A0B2V9A2_TOXCA</name>
<evidence type="ECO:0000313" key="11">
    <source>
        <dbReference type="Proteomes" id="UP000031036"/>
    </source>
</evidence>
<feature type="region of interest" description="Disordered" evidence="7">
    <location>
        <begin position="521"/>
        <end position="548"/>
    </location>
</feature>
<dbReference type="GO" id="GO:0046872">
    <property type="term" value="F:metal ion binding"/>
    <property type="evidence" value="ECO:0007669"/>
    <property type="project" value="UniProtKB-KW"/>
</dbReference>
<dbReference type="InterPro" id="IPR001781">
    <property type="entry name" value="Znf_LIM"/>
</dbReference>
<dbReference type="PANTHER" id="PTHR24214:SF38">
    <property type="entry name" value="PDZ AND LIM DOMAIN PROTEIN ZASP-RELATED"/>
    <property type="match status" value="1"/>
</dbReference>
<evidence type="ECO:0000313" key="10">
    <source>
        <dbReference type="EMBL" id="KHN78052.1"/>
    </source>
</evidence>
<feature type="domain" description="LIM zinc-binding" evidence="8">
    <location>
        <begin position="679"/>
        <end position="733"/>
    </location>
</feature>
<dbReference type="PROSITE" id="PS50106">
    <property type="entry name" value="PDZ"/>
    <property type="match status" value="1"/>
</dbReference>
<feature type="compositionally biased region" description="Basic and acidic residues" evidence="7">
    <location>
        <begin position="474"/>
        <end position="485"/>
    </location>
</feature>
<feature type="region of interest" description="Disordered" evidence="7">
    <location>
        <begin position="420"/>
        <end position="488"/>
    </location>
</feature>
<dbReference type="OMA" id="GAPYCKL"/>
<dbReference type="FunFam" id="2.10.110.10:FF:000020">
    <property type="entry name" value="PDZ and LIM domain protein 5"/>
    <property type="match status" value="1"/>
</dbReference>
<feature type="domain" description="LIM zinc-binding" evidence="8">
    <location>
        <begin position="312"/>
        <end position="371"/>
    </location>
</feature>
<evidence type="ECO:0000256" key="1">
    <source>
        <dbReference type="ARBA" id="ARBA00004496"/>
    </source>
</evidence>
<dbReference type="STRING" id="6265.A0A0B2V9A2"/>
<reference evidence="10 11" key="1">
    <citation type="submission" date="2014-11" db="EMBL/GenBank/DDBJ databases">
        <title>Genetic blueprint of the zoonotic pathogen Toxocara canis.</title>
        <authorList>
            <person name="Zhu X.-Q."/>
            <person name="Korhonen P.K."/>
            <person name="Cai H."/>
            <person name="Young N.D."/>
            <person name="Nejsum P."/>
            <person name="von Samson-Himmelstjerna G."/>
            <person name="Boag P.R."/>
            <person name="Tan P."/>
            <person name="Li Q."/>
            <person name="Min J."/>
            <person name="Yang Y."/>
            <person name="Wang X."/>
            <person name="Fang X."/>
            <person name="Hall R.S."/>
            <person name="Hofmann A."/>
            <person name="Sternberg P.W."/>
            <person name="Jex A.R."/>
            <person name="Gasser R.B."/>
        </authorList>
    </citation>
    <scope>NUCLEOTIDE SEQUENCE [LARGE SCALE GENOMIC DNA]</scope>
    <source>
        <strain evidence="10">PN_DK_2014</strain>
    </source>
</reference>
<dbReference type="SUPFAM" id="SSF57716">
    <property type="entry name" value="Glucocorticoid receptor-like (DNA-binding domain)"/>
    <property type="match status" value="4"/>
</dbReference>
<dbReference type="CDD" id="cd09455">
    <property type="entry name" value="LIM1_Enigma_like_1"/>
    <property type="match status" value="1"/>
</dbReference>
<keyword evidence="11" id="KW-1185">Reference proteome</keyword>
<dbReference type="InterPro" id="IPR036034">
    <property type="entry name" value="PDZ_sf"/>
</dbReference>
<dbReference type="CDD" id="cd09360">
    <property type="entry name" value="LIM_ALP_like"/>
    <property type="match status" value="1"/>
</dbReference>
<dbReference type="InterPro" id="IPR050604">
    <property type="entry name" value="PDZ-LIM_domain"/>
</dbReference>
<dbReference type="CDD" id="cd09461">
    <property type="entry name" value="LIM3_Enigma_like_1"/>
    <property type="match status" value="1"/>
</dbReference>
<dbReference type="FunFam" id="2.10.110.10:FF:000069">
    <property type="entry name" value="Uncharacterized protein, isoform Z"/>
    <property type="match status" value="1"/>
</dbReference>
<evidence type="ECO:0000256" key="5">
    <source>
        <dbReference type="ARBA" id="ARBA00023038"/>
    </source>
</evidence>
<comment type="caution">
    <text evidence="10">The sequence shown here is derived from an EMBL/GenBank/DDBJ whole genome shotgun (WGS) entry which is preliminary data.</text>
</comment>
<keyword evidence="4 6" id="KW-0862">Zinc</keyword>
<dbReference type="InterPro" id="IPR006643">
    <property type="entry name" value="Zasp-like_motif"/>
</dbReference>
<sequence length="733" mass="81416">MRAASQMRFYVEVFRSSQIVAKPVCLIDGHPLDTLRFDSCRRPALYESKRAARLETAEMAQAEVVTVRMSRGNLETPWGFDIVPPLTISNVVGGSLADRAGLLNGDALVELEGHENLDLTLARQLLSKAQHKVELVVHRTGTEVHRIWKPSITENTEYNRFQHSVHNVGQQDGLSANRPAAVPSQTPSNVPLKVSLEHQNQESMNIPGFNVVAQPYGSHQEVKHLQYNSPMPLYSPQSAAEQYLQQTGGLFGTDPNLAKMKEAPSYLRSETLRLIQESEHSKDDSSHVRSVHPPSARADDIRPAPQNTSGLPQCYLCGRNILGVMCRAFDRTLHAECFQCATCGSSLKNQGHHFVNDKFYCDVHGRQLKGREDFRCTSSTTTLHPQSAIGGGSQTVTNTRKTQENVRAFYQPDIMARRPLSISPTPWKTQSPISPSNRGVPSSAAHYGQDLRNESLSSSTITHQSNEKTNIAKNADDLKRNERAEATIPSARSNNGMEISSRNPSHNIVNALQNLELRNNSGTNKFTKTTTTTQQHIRQGDDSARGRGTLQTQGSRVPFCEHCKQQIRGAYVLATGLAWCPEHFVCANKACNRRLLDIGFVEDKGQKYCEQCFENLIAPHCAKCSQPITADCLNALQKQWHPHCFVCAHCHKPFGNSAFFLEQGLPYCEADWNALFTTKCVSCHYPIEAGDRWVEALGSAFHSNCFNCTSCNVNLEGESFYAKNGAPYCKLHA</sequence>
<feature type="region of interest" description="Disordered" evidence="7">
    <location>
        <begin position="277"/>
        <end position="305"/>
    </location>
</feature>
<evidence type="ECO:0000256" key="3">
    <source>
        <dbReference type="ARBA" id="ARBA00022723"/>
    </source>
</evidence>
<dbReference type="Gene3D" id="2.30.42.10">
    <property type="match status" value="1"/>
</dbReference>
<protein>
    <submittedName>
        <fullName evidence="10">PDZ and LIM domain protein Zasp</fullName>
    </submittedName>
</protein>
<dbReference type="PROSITE" id="PS00478">
    <property type="entry name" value="LIM_DOMAIN_1"/>
    <property type="match status" value="2"/>
</dbReference>
<feature type="compositionally biased region" description="Basic and acidic residues" evidence="7">
    <location>
        <begin position="277"/>
        <end position="287"/>
    </location>
</feature>
<organism evidence="10 11">
    <name type="scientific">Toxocara canis</name>
    <name type="common">Canine roundworm</name>
    <dbReference type="NCBI Taxonomy" id="6265"/>
    <lineage>
        <taxon>Eukaryota</taxon>
        <taxon>Metazoa</taxon>
        <taxon>Ecdysozoa</taxon>
        <taxon>Nematoda</taxon>
        <taxon>Chromadorea</taxon>
        <taxon>Rhabditida</taxon>
        <taxon>Spirurina</taxon>
        <taxon>Ascaridomorpha</taxon>
        <taxon>Ascaridoidea</taxon>
        <taxon>Toxocaridae</taxon>
        <taxon>Toxocara</taxon>
    </lineage>
</organism>
<dbReference type="FunFam" id="2.10.110.10:FF:000060">
    <property type="entry name" value="Uncharacterized protein, isoform Z"/>
    <property type="match status" value="1"/>
</dbReference>
<comment type="subcellular location">
    <subcellularLocation>
        <location evidence="1">Cytoplasm</location>
    </subcellularLocation>
</comment>
<keyword evidence="2" id="KW-0963">Cytoplasm</keyword>
<gene>
    <name evidence="10" type="primary">Zasp52</name>
    <name evidence="10" type="ORF">Tcan_10742</name>
</gene>
<dbReference type="EMBL" id="JPKZ01002197">
    <property type="protein sequence ID" value="KHN78052.1"/>
    <property type="molecule type" value="Genomic_DNA"/>
</dbReference>
<dbReference type="Gene3D" id="2.10.110.10">
    <property type="entry name" value="Cysteine Rich Protein"/>
    <property type="match status" value="4"/>
</dbReference>
<dbReference type="InterPro" id="IPR001478">
    <property type="entry name" value="PDZ"/>
</dbReference>
<proteinExistence type="predicted"/>
<dbReference type="GO" id="GO:0005912">
    <property type="term" value="C:adherens junction"/>
    <property type="evidence" value="ECO:0007669"/>
    <property type="project" value="TreeGrafter"/>
</dbReference>
<dbReference type="Proteomes" id="UP000031036">
    <property type="component" value="Unassembled WGS sequence"/>
</dbReference>
<dbReference type="GO" id="GO:0061061">
    <property type="term" value="P:muscle structure development"/>
    <property type="evidence" value="ECO:0007669"/>
    <property type="project" value="TreeGrafter"/>
</dbReference>
<dbReference type="GO" id="GO:0003779">
    <property type="term" value="F:actin binding"/>
    <property type="evidence" value="ECO:0007669"/>
    <property type="project" value="TreeGrafter"/>
</dbReference>
<evidence type="ECO:0000256" key="2">
    <source>
        <dbReference type="ARBA" id="ARBA00022490"/>
    </source>
</evidence>
<evidence type="ECO:0000256" key="6">
    <source>
        <dbReference type="PROSITE-ProRule" id="PRU00125"/>
    </source>
</evidence>
<feature type="compositionally biased region" description="Polar residues" evidence="7">
    <location>
        <begin position="454"/>
        <end position="472"/>
    </location>
</feature>
<evidence type="ECO:0000259" key="9">
    <source>
        <dbReference type="PROSITE" id="PS50106"/>
    </source>
</evidence>
<feature type="compositionally biased region" description="Polar residues" evidence="7">
    <location>
        <begin position="422"/>
        <end position="440"/>
    </location>
</feature>
<dbReference type="SUPFAM" id="SSF50156">
    <property type="entry name" value="PDZ domain-like"/>
    <property type="match status" value="1"/>
</dbReference>
<dbReference type="SMART" id="SM00228">
    <property type="entry name" value="PDZ"/>
    <property type="match status" value="1"/>
</dbReference>
<dbReference type="GO" id="GO:0031941">
    <property type="term" value="C:filamentous actin"/>
    <property type="evidence" value="ECO:0007669"/>
    <property type="project" value="TreeGrafter"/>
</dbReference>
<dbReference type="PROSITE" id="PS50023">
    <property type="entry name" value="LIM_DOMAIN_2"/>
    <property type="match status" value="3"/>
</dbReference>
<dbReference type="PANTHER" id="PTHR24214">
    <property type="entry name" value="PDZ AND LIM DOMAIN PROTEIN ZASP"/>
    <property type="match status" value="1"/>
</dbReference>